<comment type="subcellular location">
    <subcellularLocation>
        <location evidence="2">Cytoplasm</location>
        <location evidence="2">Cytoskeleton</location>
    </subcellularLocation>
</comment>
<reference evidence="11 12" key="1">
    <citation type="journal article" date="2021" name="Commun. Biol.">
        <title>The genome of Shorea leprosula (Dipterocarpaceae) highlights the ecological relevance of drought in aseasonal tropical rainforests.</title>
        <authorList>
            <person name="Ng K.K.S."/>
            <person name="Kobayashi M.J."/>
            <person name="Fawcett J.A."/>
            <person name="Hatakeyama M."/>
            <person name="Paape T."/>
            <person name="Ng C.H."/>
            <person name="Ang C.C."/>
            <person name="Tnah L.H."/>
            <person name="Lee C.T."/>
            <person name="Nishiyama T."/>
            <person name="Sese J."/>
            <person name="O'Brien M.J."/>
            <person name="Copetti D."/>
            <person name="Mohd Noor M.I."/>
            <person name="Ong R.C."/>
            <person name="Putra M."/>
            <person name="Sireger I.Z."/>
            <person name="Indrioko S."/>
            <person name="Kosugi Y."/>
            <person name="Izuno A."/>
            <person name="Isagi Y."/>
            <person name="Lee S.L."/>
            <person name="Shimizu K.K."/>
        </authorList>
    </citation>
    <scope>NUCLEOTIDE SEQUENCE [LARGE SCALE GENOMIC DNA]</scope>
    <source>
        <strain evidence="11">214</strain>
    </source>
</reference>
<dbReference type="SUPFAM" id="SSF52490">
    <property type="entry name" value="Tubulin nucleotide-binding domain-like"/>
    <property type="match status" value="1"/>
</dbReference>
<dbReference type="PROSITE" id="PS00228">
    <property type="entry name" value="TUBULIN_B_AUTOREG"/>
    <property type="match status" value="1"/>
</dbReference>
<comment type="function">
    <text evidence="9">Tubulin is the major constituent of microtubules, a cylinder consisting of laterally associated linear protofilaments composed of alpha- and beta-tubulin heterodimers. Microtubules grow by the addition of GTP-tubulin dimers to the microtubule end, where a stabilizing cap forms. Below the cap, tubulin dimers are in GDP-bound state, owing to GTPase activity of alpha-tubulin.</text>
</comment>
<name>A0AAV5IDS0_9ROSI</name>
<keyword evidence="8" id="KW-0206">Cytoskeleton</keyword>
<evidence type="ECO:0000256" key="5">
    <source>
        <dbReference type="ARBA" id="ARBA00022741"/>
    </source>
</evidence>
<dbReference type="EMBL" id="BPVZ01000011">
    <property type="protein sequence ID" value="GKU97706.1"/>
    <property type="molecule type" value="Genomic_DNA"/>
</dbReference>
<evidence type="ECO:0000256" key="7">
    <source>
        <dbReference type="ARBA" id="ARBA00023134"/>
    </source>
</evidence>
<evidence type="ECO:0000313" key="12">
    <source>
        <dbReference type="Proteomes" id="UP001054252"/>
    </source>
</evidence>
<dbReference type="InterPro" id="IPR013838">
    <property type="entry name" value="Beta-tubulin_BS"/>
</dbReference>
<dbReference type="GO" id="GO:0003924">
    <property type="term" value="F:GTPase activity"/>
    <property type="evidence" value="ECO:0007669"/>
    <property type="project" value="InterPro"/>
</dbReference>
<dbReference type="Proteomes" id="UP001054252">
    <property type="component" value="Unassembled WGS sequence"/>
</dbReference>
<evidence type="ECO:0000256" key="4">
    <source>
        <dbReference type="ARBA" id="ARBA00022701"/>
    </source>
</evidence>
<proteinExistence type="inferred from homology"/>
<dbReference type="InterPro" id="IPR003008">
    <property type="entry name" value="Tubulin_FtsZ_GTPase"/>
</dbReference>
<keyword evidence="6" id="KW-0460">Magnesium</keyword>
<dbReference type="PRINTS" id="PR01161">
    <property type="entry name" value="TUBULIN"/>
</dbReference>
<dbReference type="PANTHER" id="PTHR36527:SF3">
    <property type="entry name" value="OS01G0282866 PROTEIN"/>
    <property type="match status" value="1"/>
</dbReference>
<dbReference type="InterPro" id="IPR002453">
    <property type="entry name" value="Beta_tubulin"/>
</dbReference>
<evidence type="ECO:0000256" key="6">
    <source>
        <dbReference type="ARBA" id="ARBA00022842"/>
    </source>
</evidence>
<dbReference type="Gene3D" id="3.40.50.1440">
    <property type="entry name" value="Tubulin/FtsZ, GTPase domain"/>
    <property type="match status" value="1"/>
</dbReference>
<keyword evidence="4" id="KW-0493">Microtubule</keyword>
<sequence length="226" mass="25787">MREILHIQGGQCGNQIGAKFWEVRVNVYYNEAWCRRFVPHVVLMDLEPGIMDSVRIGPYGQIFRLDNIVFGQSSAGNNWAKGHYTEGAKLIDAVLDVVRKEVENCDLSQALLLGSFEPKESTLEKTSTRPIPDAAPPCLNHCLPCRVNQILSLPDKRVAYPENNHHFITDQYFLRRQKPSSDFTSAFRLIALCSEIDSLMAQADMNMQQEMRKLEILDRLLDFDLS</sequence>
<dbReference type="GO" id="GO:0005874">
    <property type="term" value="C:microtubule"/>
    <property type="evidence" value="ECO:0007669"/>
    <property type="project" value="UniProtKB-KW"/>
</dbReference>
<comment type="similarity">
    <text evidence="3">Belongs to the tubulin family.</text>
</comment>
<keyword evidence="7" id="KW-0342">GTP-binding</keyword>
<evidence type="ECO:0000256" key="1">
    <source>
        <dbReference type="ARBA" id="ARBA00001946"/>
    </source>
</evidence>
<comment type="caution">
    <text evidence="11">The sequence shown here is derived from an EMBL/GenBank/DDBJ whole genome shotgun (WGS) entry which is preliminary data.</text>
</comment>
<dbReference type="GO" id="GO:0005200">
    <property type="term" value="F:structural constituent of cytoskeleton"/>
    <property type="evidence" value="ECO:0007669"/>
    <property type="project" value="InterPro"/>
</dbReference>
<accession>A0AAV5IDS0</accession>
<keyword evidence="8" id="KW-0963">Cytoplasm</keyword>
<dbReference type="InterPro" id="IPR000217">
    <property type="entry name" value="Tubulin"/>
</dbReference>
<dbReference type="GO" id="GO:0007017">
    <property type="term" value="P:microtubule-based process"/>
    <property type="evidence" value="ECO:0007669"/>
    <property type="project" value="InterPro"/>
</dbReference>
<evidence type="ECO:0000256" key="8">
    <source>
        <dbReference type="ARBA" id="ARBA00023212"/>
    </source>
</evidence>
<organism evidence="11 12">
    <name type="scientific">Rubroshorea leprosula</name>
    <dbReference type="NCBI Taxonomy" id="152421"/>
    <lineage>
        <taxon>Eukaryota</taxon>
        <taxon>Viridiplantae</taxon>
        <taxon>Streptophyta</taxon>
        <taxon>Embryophyta</taxon>
        <taxon>Tracheophyta</taxon>
        <taxon>Spermatophyta</taxon>
        <taxon>Magnoliopsida</taxon>
        <taxon>eudicotyledons</taxon>
        <taxon>Gunneridae</taxon>
        <taxon>Pentapetalae</taxon>
        <taxon>rosids</taxon>
        <taxon>malvids</taxon>
        <taxon>Malvales</taxon>
        <taxon>Dipterocarpaceae</taxon>
        <taxon>Rubroshorea</taxon>
    </lineage>
</organism>
<evidence type="ECO:0000313" key="11">
    <source>
        <dbReference type="EMBL" id="GKU97706.1"/>
    </source>
</evidence>
<feature type="domain" description="Tubulin/FtsZ GTPase" evidence="10">
    <location>
        <begin position="25"/>
        <end position="158"/>
    </location>
</feature>
<gene>
    <name evidence="11" type="ORF">SLEP1_g10812</name>
</gene>
<evidence type="ECO:0000259" key="10">
    <source>
        <dbReference type="SMART" id="SM00864"/>
    </source>
</evidence>
<evidence type="ECO:0000256" key="2">
    <source>
        <dbReference type="ARBA" id="ARBA00004245"/>
    </source>
</evidence>
<dbReference type="PANTHER" id="PTHR36527">
    <property type="entry name" value="OS01G0282866 PROTEIN"/>
    <property type="match status" value="1"/>
</dbReference>
<evidence type="ECO:0000256" key="3">
    <source>
        <dbReference type="ARBA" id="ARBA00009636"/>
    </source>
</evidence>
<protein>
    <recommendedName>
        <fullName evidence="10">Tubulin/FtsZ GTPase domain-containing protein</fullName>
    </recommendedName>
</protein>
<dbReference type="AlphaFoldDB" id="A0AAV5IDS0"/>
<dbReference type="InterPro" id="IPR036525">
    <property type="entry name" value="Tubulin/FtsZ_GTPase_sf"/>
</dbReference>
<dbReference type="PRINTS" id="PR01163">
    <property type="entry name" value="BETATUBULIN"/>
</dbReference>
<dbReference type="SMART" id="SM00864">
    <property type="entry name" value="Tubulin"/>
    <property type="match status" value="1"/>
</dbReference>
<dbReference type="GO" id="GO:0005525">
    <property type="term" value="F:GTP binding"/>
    <property type="evidence" value="ECO:0007669"/>
    <property type="project" value="UniProtKB-KW"/>
</dbReference>
<keyword evidence="12" id="KW-1185">Reference proteome</keyword>
<evidence type="ECO:0000256" key="9">
    <source>
        <dbReference type="ARBA" id="ARBA00034296"/>
    </source>
</evidence>
<dbReference type="Pfam" id="PF00091">
    <property type="entry name" value="Tubulin"/>
    <property type="match status" value="1"/>
</dbReference>
<keyword evidence="5" id="KW-0547">Nucleotide-binding</keyword>
<comment type="cofactor">
    <cofactor evidence="1">
        <name>Mg(2+)</name>
        <dbReference type="ChEBI" id="CHEBI:18420"/>
    </cofactor>
</comment>